<keyword evidence="1" id="KW-1133">Transmembrane helix</keyword>
<gene>
    <name evidence="2" type="ORF">I6U48_07000</name>
</gene>
<feature type="transmembrane region" description="Helical" evidence="1">
    <location>
        <begin position="421"/>
        <end position="447"/>
    </location>
</feature>
<sequence length="550" mass="63538">MRDFKVLKFLDNFRGFFEKLGVDYHIMRKILQVKLIMDGRRVPTAVGGSAKNKNEDKYENGFFKSLWIYGLIGIIIVPFVVMGKNFIFQMSFVFGMLMFMIMTSLISDFSSVLLDIRDKNILFSKPVDNKTLSTAKVIHILIYMFFMTISISGIPLVAALIRHGVLFFIIFIFEIVFMDLFIVVLTALLYLVILKFFDGEKLKDMINYVQIVLSIAISIGYQLIGRVFEISNIKVIFTPKWWQYFVAPIWFGAPFEVILQGNKSIPFILLSILTVVVPIVSIFAYIKLIPSFEKNLQKLNNNSGKSEKRNKVISDVISKFICFNKEERTFFRFASNMMKNEREFKLKVYPSLGFSLIFPFIFIFNVLKDDGLSKLASSKVYLYIYFCALMLPTVIMMMKYSGRYKGAWIYKTMPIKNIANIFKGTLKAFIVNLLMPIYIIECAIFIYIFGMRIFPDLIVIFFNMMLFTVICFRVMKKSLPFSESFGVSKQGEGLIMIPLMILIGALAGVHYFCTTFNYGVYIYMIVAFVMVIAAWKKAFNISLDTINLNE</sequence>
<comment type="caution">
    <text evidence="2">The sequence shown here is derived from an EMBL/GenBank/DDBJ whole genome shotgun (WGS) entry which is preliminary data.</text>
</comment>
<feature type="transmembrane region" description="Helical" evidence="1">
    <location>
        <begin position="493"/>
        <end position="512"/>
    </location>
</feature>
<dbReference type="AlphaFoldDB" id="A0A949TSQ6"/>
<keyword evidence="1" id="KW-0472">Membrane</keyword>
<feature type="transmembrane region" description="Helical" evidence="1">
    <location>
        <begin position="380"/>
        <end position="400"/>
    </location>
</feature>
<protein>
    <submittedName>
        <fullName evidence="2">Uncharacterized protein</fullName>
    </submittedName>
</protein>
<feature type="transmembrane region" description="Helical" evidence="1">
    <location>
        <begin position="348"/>
        <end position="368"/>
    </location>
</feature>
<feature type="transmembrane region" description="Helical" evidence="1">
    <location>
        <begin position="205"/>
        <end position="224"/>
    </location>
</feature>
<organism evidence="2 3">
    <name type="scientific">Clostridium thailandense</name>
    <dbReference type="NCBI Taxonomy" id="2794346"/>
    <lineage>
        <taxon>Bacteria</taxon>
        <taxon>Bacillati</taxon>
        <taxon>Bacillota</taxon>
        <taxon>Clostridia</taxon>
        <taxon>Eubacteriales</taxon>
        <taxon>Clostridiaceae</taxon>
        <taxon>Clostridium</taxon>
    </lineage>
</organism>
<feature type="transmembrane region" description="Helical" evidence="1">
    <location>
        <begin position="167"/>
        <end position="193"/>
    </location>
</feature>
<feature type="transmembrane region" description="Helical" evidence="1">
    <location>
        <begin position="453"/>
        <end position="472"/>
    </location>
</feature>
<evidence type="ECO:0000256" key="1">
    <source>
        <dbReference type="SAM" id="Phobius"/>
    </source>
</evidence>
<feature type="transmembrane region" description="Helical" evidence="1">
    <location>
        <begin position="518"/>
        <end position="535"/>
    </location>
</feature>
<keyword evidence="3" id="KW-1185">Reference proteome</keyword>
<name>A0A949TSQ6_9CLOT</name>
<feature type="transmembrane region" description="Helical" evidence="1">
    <location>
        <begin position="66"/>
        <end position="87"/>
    </location>
</feature>
<dbReference type="Proteomes" id="UP000694308">
    <property type="component" value="Unassembled WGS sequence"/>
</dbReference>
<feature type="transmembrane region" description="Helical" evidence="1">
    <location>
        <begin position="137"/>
        <end position="161"/>
    </location>
</feature>
<evidence type="ECO:0000313" key="3">
    <source>
        <dbReference type="Proteomes" id="UP000694308"/>
    </source>
</evidence>
<feature type="transmembrane region" description="Helical" evidence="1">
    <location>
        <begin position="265"/>
        <end position="286"/>
    </location>
</feature>
<dbReference type="RefSeq" id="WP_218319702.1">
    <property type="nucleotide sequence ID" value="NZ_JAEEGC010000029.1"/>
</dbReference>
<proteinExistence type="predicted"/>
<dbReference type="EMBL" id="JAEEGC010000029">
    <property type="protein sequence ID" value="MBV7272666.1"/>
    <property type="molecule type" value="Genomic_DNA"/>
</dbReference>
<keyword evidence="1" id="KW-0812">Transmembrane</keyword>
<reference evidence="2" key="1">
    <citation type="submission" date="2020-12" db="EMBL/GenBank/DDBJ databases">
        <title>Clostridium thailandense sp. nov., a novel acetogenic bacterium isolated from peat land soil in Thailand.</title>
        <authorList>
            <person name="Chaikitkaew S."/>
            <person name="Birkeland N.K."/>
        </authorList>
    </citation>
    <scope>NUCLEOTIDE SEQUENCE</scope>
    <source>
        <strain evidence="2">PL3</strain>
    </source>
</reference>
<feature type="transmembrane region" description="Helical" evidence="1">
    <location>
        <begin position="93"/>
        <end position="116"/>
    </location>
</feature>
<evidence type="ECO:0000313" key="2">
    <source>
        <dbReference type="EMBL" id="MBV7272666.1"/>
    </source>
</evidence>
<accession>A0A949TSQ6</accession>